<evidence type="ECO:0000256" key="2">
    <source>
        <dbReference type="ARBA" id="ARBA00022448"/>
    </source>
</evidence>
<evidence type="ECO:0000256" key="9">
    <source>
        <dbReference type="HAMAP-Rule" id="MF_00236"/>
    </source>
</evidence>
<dbReference type="PANTHER" id="PTHR42982:SF1">
    <property type="entry name" value="SEC-INDEPENDENT PROTEIN TRANSLOCASE PROTEIN TATA"/>
    <property type="match status" value="1"/>
</dbReference>
<dbReference type="AlphaFoldDB" id="A0A250KLC0"/>
<dbReference type="KEGG" id="mmai:sS8_0498"/>
<comment type="subcellular location">
    <subcellularLocation>
        <location evidence="1 9">Cell membrane</location>
        <topology evidence="1 9">Single-pass membrane protein</topology>
    </subcellularLocation>
</comment>
<evidence type="ECO:0000313" key="11">
    <source>
        <dbReference type="EMBL" id="BBA32463.1"/>
    </source>
</evidence>
<dbReference type="RefSeq" id="WP_119628257.1">
    <property type="nucleotide sequence ID" value="NZ_AP017928.1"/>
</dbReference>
<keyword evidence="4 9" id="KW-0812">Transmembrane</keyword>
<evidence type="ECO:0000256" key="6">
    <source>
        <dbReference type="ARBA" id="ARBA00022989"/>
    </source>
</evidence>
<gene>
    <name evidence="9" type="primary">tatA</name>
    <name evidence="11" type="ORF">sS8_0498</name>
</gene>
<dbReference type="HAMAP" id="MF_00236">
    <property type="entry name" value="TatA_E"/>
    <property type="match status" value="1"/>
</dbReference>
<evidence type="ECO:0000256" key="5">
    <source>
        <dbReference type="ARBA" id="ARBA00022927"/>
    </source>
</evidence>
<dbReference type="OrthoDB" id="7066617at2"/>
<evidence type="ECO:0000313" key="12">
    <source>
        <dbReference type="Proteomes" id="UP000266313"/>
    </source>
</evidence>
<protein>
    <recommendedName>
        <fullName evidence="9">Sec-independent protein translocase protein TatA</fullName>
    </recommendedName>
</protein>
<evidence type="ECO:0000256" key="1">
    <source>
        <dbReference type="ARBA" id="ARBA00004162"/>
    </source>
</evidence>
<dbReference type="PANTHER" id="PTHR42982">
    <property type="entry name" value="SEC-INDEPENDENT PROTEIN TRANSLOCASE PROTEIN TATA"/>
    <property type="match status" value="1"/>
</dbReference>
<keyword evidence="6 9" id="KW-1133">Transmembrane helix</keyword>
<reference evidence="11 12" key="1">
    <citation type="submission" date="2016-12" db="EMBL/GenBank/DDBJ databases">
        <title>Genome sequencing of Methylocaldum marinum.</title>
        <authorList>
            <person name="Takeuchi M."/>
            <person name="Kamagata Y."/>
            <person name="Hiraoka S."/>
            <person name="Oshima K."/>
            <person name="Hattori M."/>
            <person name="Iwasaki W."/>
        </authorList>
    </citation>
    <scope>NUCLEOTIDE SEQUENCE [LARGE SCALE GENOMIC DNA]</scope>
    <source>
        <strain evidence="11 12">S8</strain>
    </source>
</reference>
<keyword evidence="3 9" id="KW-1003">Cell membrane</keyword>
<keyword evidence="12" id="KW-1185">Reference proteome</keyword>
<evidence type="ECO:0000256" key="8">
    <source>
        <dbReference type="ARBA" id="ARBA00023136"/>
    </source>
</evidence>
<accession>A0A250KLC0</accession>
<feature type="transmembrane region" description="Helical" evidence="9">
    <location>
        <begin position="6"/>
        <end position="21"/>
    </location>
</feature>
<keyword evidence="2 9" id="KW-0813">Transport</keyword>
<proteinExistence type="inferred from homology"/>
<dbReference type="Proteomes" id="UP000266313">
    <property type="component" value="Chromosome"/>
</dbReference>
<evidence type="ECO:0000256" key="4">
    <source>
        <dbReference type="ARBA" id="ARBA00022692"/>
    </source>
</evidence>
<comment type="subunit">
    <text evidence="9">The Tat system comprises two distinct complexes: a TatABC complex, containing multiple copies of TatA, TatB and TatC subunits, and a separate TatA complex, containing only TatA subunits. Substrates initially bind to the TatABC complex, which probably triggers association of the separate TatA complex to form the active translocon.</text>
</comment>
<dbReference type="Pfam" id="PF02416">
    <property type="entry name" value="TatA_B_E"/>
    <property type="match status" value="1"/>
</dbReference>
<feature type="region of interest" description="Disordered" evidence="10">
    <location>
        <begin position="42"/>
        <end position="72"/>
    </location>
</feature>
<dbReference type="InterPro" id="IPR003369">
    <property type="entry name" value="TatA/B/E"/>
</dbReference>
<comment type="similarity">
    <text evidence="9">Belongs to the TatA/E family.</text>
</comment>
<keyword evidence="5 9" id="KW-0653">Protein transport</keyword>
<evidence type="ECO:0000256" key="10">
    <source>
        <dbReference type="SAM" id="MobiDB-lite"/>
    </source>
</evidence>
<dbReference type="GO" id="GO:0008320">
    <property type="term" value="F:protein transmembrane transporter activity"/>
    <property type="evidence" value="ECO:0007669"/>
    <property type="project" value="UniProtKB-UniRule"/>
</dbReference>
<name>A0A250KLC0_9GAMM</name>
<dbReference type="NCBIfam" id="TIGR01411">
    <property type="entry name" value="tatAE"/>
    <property type="match status" value="1"/>
</dbReference>
<dbReference type="GO" id="GO:0043953">
    <property type="term" value="P:protein transport by the Tat complex"/>
    <property type="evidence" value="ECO:0007669"/>
    <property type="project" value="UniProtKB-UniRule"/>
</dbReference>
<dbReference type="EMBL" id="AP017928">
    <property type="protein sequence ID" value="BBA32463.1"/>
    <property type="molecule type" value="Genomic_DNA"/>
</dbReference>
<keyword evidence="8 9" id="KW-0472">Membrane</keyword>
<evidence type="ECO:0000256" key="3">
    <source>
        <dbReference type="ARBA" id="ARBA00022475"/>
    </source>
</evidence>
<dbReference type="GO" id="GO:0033281">
    <property type="term" value="C:TAT protein transport complex"/>
    <property type="evidence" value="ECO:0007669"/>
    <property type="project" value="UniProtKB-UniRule"/>
</dbReference>
<dbReference type="Gene3D" id="1.20.5.3310">
    <property type="match status" value="1"/>
</dbReference>
<organism evidence="11 12">
    <name type="scientific">Methylocaldum marinum</name>
    <dbReference type="NCBI Taxonomy" id="1432792"/>
    <lineage>
        <taxon>Bacteria</taxon>
        <taxon>Pseudomonadati</taxon>
        <taxon>Pseudomonadota</taxon>
        <taxon>Gammaproteobacteria</taxon>
        <taxon>Methylococcales</taxon>
        <taxon>Methylococcaceae</taxon>
        <taxon>Methylocaldum</taxon>
    </lineage>
</organism>
<sequence>MGIGVWQVLLVFMIVLLVFGTKKLRTIGGDLGGAIRSFRKSMNETEDEKSPVGGRDGEFEQTPQSDIASPKV</sequence>
<evidence type="ECO:0000256" key="7">
    <source>
        <dbReference type="ARBA" id="ARBA00023010"/>
    </source>
</evidence>
<keyword evidence="7 9" id="KW-0811">Translocation</keyword>
<feature type="compositionally biased region" description="Polar residues" evidence="10">
    <location>
        <begin position="61"/>
        <end position="72"/>
    </location>
</feature>
<dbReference type="InterPro" id="IPR006312">
    <property type="entry name" value="TatA/E"/>
</dbReference>
<comment type="function">
    <text evidence="9">Part of the twin-arginine translocation (Tat) system that transports large folded proteins containing a characteristic twin-arginine motif in their signal peptide across membranes. TatA could form the protein-conducting channel of the Tat system.</text>
</comment>